<dbReference type="Gene3D" id="1.20.120.550">
    <property type="entry name" value="Membrane associated eicosanoid/glutathione metabolism-like domain"/>
    <property type="match status" value="1"/>
</dbReference>
<proteinExistence type="predicted"/>
<dbReference type="Proteomes" id="UP000199527">
    <property type="component" value="Unassembled WGS sequence"/>
</dbReference>
<feature type="transmembrane region" description="Helical" evidence="5">
    <location>
        <begin position="117"/>
        <end position="137"/>
    </location>
</feature>
<dbReference type="InterPro" id="IPR023352">
    <property type="entry name" value="MAPEG-like_dom_sf"/>
</dbReference>
<feature type="transmembrane region" description="Helical" evidence="5">
    <location>
        <begin position="6"/>
        <end position="29"/>
    </location>
</feature>
<keyword evidence="2 5" id="KW-0812">Transmembrane</keyword>
<evidence type="ECO:0000256" key="3">
    <source>
        <dbReference type="ARBA" id="ARBA00022989"/>
    </source>
</evidence>
<evidence type="ECO:0000256" key="2">
    <source>
        <dbReference type="ARBA" id="ARBA00022692"/>
    </source>
</evidence>
<feature type="transmembrane region" description="Helical" evidence="5">
    <location>
        <begin position="62"/>
        <end position="80"/>
    </location>
</feature>
<dbReference type="PANTHER" id="PTHR35371">
    <property type="entry name" value="INNER MEMBRANE PROTEIN"/>
    <property type="match status" value="1"/>
</dbReference>
<dbReference type="InterPro" id="IPR001129">
    <property type="entry name" value="Membr-assoc_MAPEG"/>
</dbReference>
<keyword evidence="7" id="KW-1185">Reference proteome</keyword>
<dbReference type="AlphaFoldDB" id="A0A1G8VMH7"/>
<dbReference type="RefSeq" id="WP_090366034.1">
    <property type="nucleotide sequence ID" value="NZ_FNEM01000011.1"/>
</dbReference>
<reference evidence="7" key="1">
    <citation type="submission" date="2016-10" db="EMBL/GenBank/DDBJ databases">
        <authorList>
            <person name="Varghese N."/>
            <person name="Submissions S."/>
        </authorList>
    </citation>
    <scope>NUCLEOTIDE SEQUENCE [LARGE SCALE GENOMIC DNA]</scope>
    <source>
        <strain evidence="7">DSM 23317</strain>
    </source>
</reference>
<comment type="subcellular location">
    <subcellularLocation>
        <location evidence="1">Membrane</location>
    </subcellularLocation>
</comment>
<gene>
    <name evidence="6" type="ORF">SAMN04488540_11199</name>
</gene>
<accession>A0A1G8VMH7</accession>
<dbReference type="SUPFAM" id="SSF161084">
    <property type="entry name" value="MAPEG domain-like"/>
    <property type="match status" value="1"/>
</dbReference>
<dbReference type="OrthoDB" id="5880499at2"/>
<feature type="transmembrane region" description="Helical" evidence="5">
    <location>
        <begin position="86"/>
        <end position="105"/>
    </location>
</feature>
<evidence type="ECO:0000256" key="4">
    <source>
        <dbReference type="ARBA" id="ARBA00023136"/>
    </source>
</evidence>
<keyword evidence="3 5" id="KW-1133">Transmembrane helix</keyword>
<dbReference type="EMBL" id="FNEM01000011">
    <property type="protein sequence ID" value="SDJ67179.1"/>
    <property type="molecule type" value="Genomic_DNA"/>
</dbReference>
<evidence type="ECO:0000313" key="6">
    <source>
        <dbReference type="EMBL" id="SDJ67179.1"/>
    </source>
</evidence>
<name>A0A1G8VMH7_9GAMM</name>
<evidence type="ECO:0000256" key="1">
    <source>
        <dbReference type="ARBA" id="ARBA00004370"/>
    </source>
</evidence>
<evidence type="ECO:0000313" key="7">
    <source>
        <dbReference type="Proteomes" id="UP000199527"/>
    </source>
</evidence>
<dbReference type="Pfam" id="PF01124">
    <property type="entry name" value="MAPEG"/>
    <property type="match status" value="1"/>
</dbReference>
<keyword evidence="4 5" id="KW-0472">Membrane</keyword>
<protein>
    <submittedName>
        <fullName evidence="6">MAPEG family protein</fullName>
    </submittedName>
</protein>
<evidence type="ECO:0000256" key="5">
    <source>
        <dbReference type="SAM" id="Phobius"/>
    </source>
</evidence>
<dbReference type="GO" id="GO:0016020">
    <property type="term" value="C:membrane"/>
    <property type="evidence" value="ECO:0007669"/>
    <property type="project" value="UniProtKB-SubCell"/>
</dbReference>
<sequence>MFDHYLYAQAGLLLMLATMFAQTTIAIVAHRRQSNCIPGVVADSLGHESFVFRSHRTYQNSLENVPMMAATVLLAMFMGLDAETLAILVWIYALARLVHMALYYAIATEKNPSPRSYFFIIGFITNLVLLVMIALHLQQ</sequence>
<dbReference type="PANTHER" id="PTHR35371:SF1">
    <property type="entry name" value="BLR7753 PROTEIN"/>
    <property type="match status" value="1"/>
</dbReference>
<organism evidence="6 7">
    <name type="scientific">Ferrimonas sediminum</name>
    <dbReference type="NCBI Taxonomy" id="718193"/>
    <lineage>
        <taxon>Bacteria</taxon>
        <taxon>Pseudomonadati</taxon>
        <taxon>Pseudomonadota</taxon>
        <taxon>Gammaproteobacteria</taxon>
        <taxon>Alteromonadales</taxon>
        <taxon>Ferrimonadaceae</taxon>
        <taxon>Ferrimonas</taxon>
    </lineage>
</organism>